<dbReference type="Proteomes" id="UP001222932">
    <property type="component" value="Unassembled WGS sequence"/>
</dbReference>
<protein>
    <submittedName>
        <fullName evidence="2">Uncharacterized protein</fullName>
    </submittedName>
</protein>
<evidence type="ECO:0000313" key="3">
    <source>
        <dbReference type="Proteomes" id="UP001222932"/>
    </source>
</evidence>
<reference evidence="2" key="2">
    <citation type="submission" date="2023-06" db="EMBL/GenBank/DDBJ databases">
        <authorList>
            <person name="Kobayashi Y."/>
            <person name="Kayamori A."/>
            <person name="Aoki K."/>
            <person name="Shiwa Y."/>
            <person name="Fujita N."/>
            <person name="Sugita T."/>
            <person name="Iwasaki W."/>
            <person name="Tanaka N."/>
            <person name="Takashima M."/>
        </authorList>
    </citation>
    <scope>NUCLEOTIDE SEQUENCE</scope>
    <source>
        <strain evidence="2">HIS016</strain>
    </source>
</reference>
<reference evidence="2" key="1">
    <citation type="journal article" date="2023" name="BMC Genomics">
        <title>Chromosome-level genome assemblies of Cutaneotrichosporon spp. (Trichosporonales, Basidiomycota) reveal imbalanced evolution between nucleotide sequences and chromosome synteny.</title>
        <authorList>
            <person name="Kobayashi Y."/>
            <person name="Kayamori A."/>
            <person name="Aoki K."/>
            <person name="Shiwa Y."/>
            <person name="Matsutani M."/>
            <person name="Fujita N."/>
            <person name="Sugita T."/>
            <person name="Iwasaki W."/>
            <person name="Tanaka N."/>
            <person name="Takashima M."/>
        </authorList>
    </citation>
    <scope>NUCLEOTIDE SEQUENCE</scope>
    <source>
        <strain evidence="2">HIS016</strain>
    </source>
</reference>
<evidence type="ECO:0000256" key="1">
    <source>
        <dbReference type="SAM" id="MobiDB-lite"/>
    </source>
</evidence>
<feature type="compositionally biased region" description="Low complexity" evidence="1">
    <location>
        <begin position="63"/>
        <end position="75"/>
    </location>
</feature>
<feature type="region of interest" description="Disordered" evidence="1">
    <location>
        <begin position="1"/>
        <end position="93"/>
    </location>
</feature>
<gene>
    <name evidence="2" type="ORF">CspeluHIS016_0801470</name>
</gene>
<name>A0AAD3YDV6_9TREE</name>
<evidence type="ECO:0000313" key="2">
    <source>
        <dbReference type="EMBL" id="GMK59541.1"/>
    </source>
</evidence>
<organism evidence="2 3">
    <name type="scientific">Cutaneotrichosporon spelunceum</name>
    <dbReference type="NCBI Taxonomy" id="1672016"/>
    <lineage>
        <taxon>Eukaryota</taxon>
        <taxon>Fungi</taxon>
        <taxon>Dikarya</taxon>
        <taxon>Basidiomycota</taxon>
        <taxon>Agaricomycotina</taxon>
        <taxon>Tremellomycetes</taxon>
        <taxon>Trichosporonales</taxon>
        <taxon>Trichosporonaceae</taxon>
        <taxon>Cutaneotrichosporon</taxon>
    </lineage>
</organism>
<proteinExistence type="predicted"/>
<comment type="caution">
    <text evidence="2">The sequence shown here is derived from an EMBL/GenBank/DDBJ whole genome shotgun (WGS) entry which is preliminary data.</text>
</comment>
<feature type="compositionally biased region" description="Low complexity" evidence="1">
    <location>
        <begin position="1"/>
        <end position="33"/>
    </location>
</feature>
<dbReference type="EMBL" id="BTCM01000008">
    <property type="protein sequence ID" value="GMK59541.1"/>
    <property type="molecule type" value="Genomic_DNA"/>
</dbReference>
<keyword evidence="3" id="KW-1185">Reference proteome</keyword>
<sequence length="93" mass="9106">MSLTSSTSSRGSSPPTASSSSLHSSPPLASSPPNLLGMLTDISKRHDPARPSTPTPMPQSISAAGSAAGHAGYAGRLPPPGTTVESALSGAVL</sequence>
<accession>A0AAD3YDV6</accession>
<dbReference type="AlphaFoldDB" id="A0AAD3YDV6"/>